<evidence type="ECO:0000259" key="5">
    <source>
        <dbReference type="Pfam" id="PF13657"/>
    </source>
</evidence>
<dbReference type="Pfam" id="PF13657">
    <property type="entry name" value="Couple_hipA"/>
    <property type="match status" value="1"/>
</dbReference>
<dbReference type="PANTHER" id="PTHR37419:SF1">
    <property type="entry name" value="SERINE_THREONINE-PROTEIN KINASE TOXIN HIPA"/>
    <property type="match status" value="1"/>
</dbReference>
<reference evidence="6 7" key="1">
    <citation type="submission" date="2019-03" db="EMBL/GenBank/DDBJ databases">
        <title>Genomic Encyclopedia of Type Strains, Phase IV (KMG-IV): sequencing the most valuable type-strain genomes for metagenomic binning, comparative biology and taxonomic classification.</title>
        <authorList>
            <person name="Goeker M."/>
        </authorList>
    </citation>
    <scope>NUCLEOTIDE SEQUENCE [LARGE SCALE GENOMIC DNA]</scope>
    <source>
        <strain evidence="6 7">DSM 24766</strain>
    </source>
</reference>
<evidence type="ECO:0000313" key="7">
    <source>
        <dbReference type="Proteomes" id="UP000295050"/>
    </source>
</evidence>
<keyword evidence="3 6" id="KW-0418">Kinase</keyword>
<evidence type="ECO:0000256" key="2">
    <source>
        <dbReference type="ARBA" id="ARBA00022679"/>
    </source>
</evidence>
<gene>
    <name evidence="6" type="ORF">EV663_105166</name>
</gene>
<name>A0A4R2RFZ4_9RHOB</name>
<sequence length="449" mass="48384">MTVLDVYLEAVAQPIGQLSSDPEGEMSFAYHSENSLHAISASLPVRKEPYGDVAARGFFSNLLFENEMRDQAMQRHGLSERDIVGLLYHLGADCPGAISCVPEGARPGKRPGVLKKDYAPLDGSPVVPADLHTAAGPLAVAGELVRLMTSLRDNRRLPPDTDDPSPLAGVQGKIALTRLADGRLALPVSGSGAPTTHILKVPRAGQMGAVQREHQATRVMAAIQSHPVAQTCILGEGDLQGLLVARFDRRVDGGKVYRIHQEDFCQALGLGDLLKYERNGVPPRIFTAEAVGRLLDQTRVPGQARIAFFEITLANMLLGNSDNHAKNHALLYTGTRPELAPAYDIDPVLLDDVNHEMAFRVGTARMADDVTEADFDLFLKAIGARGFGRPLAKRVAEIVTAALAATADLARPSRKRLTDVICQQAHHLSENVGLDIAVPEFDAVPVNRP</sequence>
<dbReference type="OrthoDB" id="9805913at2"/>
<dbReference type="InterPro" id="IPR012893">
    <property type="entry name" value="HipA-like_C"/>
</dbReference>
<comment type="similarity">
    <text evidence="1">Belongs to the HipA Ser/Thr kinase family.</text>
</comment>
<dbReference type="NCBIfam" id="TIGR03071">
    <property type="entry name" value="couple_hipA"/>
    <property type="match status" value="1"/>
</dbReference>
<comment type="caution">
    <text evidence="6">The sequence shown here is derived from an EMBL/GenBank/DDBJ whole genome shotgun (WGS) entry which is preliminary data.</text>
</comment>
<dbReference type="PANTHER" id="PTHR37419">
    <property type="entry name" value="SERINE/THREONINE-PROTEIN KINASE TOXIN HIPA"/>
    <property type="match status" value="1"/>
</dbReference>
<feature type="domain" description="HipA N-terminal subdomain 1" evidence="5">
    <location>
        <begin position="4"/>
        <end position="100"/>
    </location>
</feature>
<dbReference type="RefSeq" id="WP_132951225.1">
    <property type="nucleotide sequence ID" value="NZ_SLXU01000005.1"/>
</dbReference>
<keyword evidence="2" id="KW-0808">Transferase</keyword>
<dbReference type="GO" id="GO:0005829">
    <property type="term" value="C:cytosol"/>
    <property type="evidence" value="ECO:0007669"/>
    <property type="project" value="TreeGrafter"/>
</dbReference>
<dbReference type="Pfam" id="PF07804">
    <property type="entry name" value="HipA_C"/>
    <property type="match status" value="1"/>
</dbReference>
<evidence type="ECO:0000259" key="4">
    <source>
        <dbReference type="Pfam" id="PF07804"/>
    </source>
</evidence>
<dbReference type="AlphaFoldDB" id="A0A4R2RFZ4"/>
<dbReference type="EMBL" id="SLXU01000005">
    <property type="protein sequence ID" value="TCP61448.1"/>
    <property type="molecule type" value="Genomic_DNA"/>
</dbReference>
<proteinExistence type="inferred from homology"/>
<dbReference type="InterPro" id="IPR052028">
    <property type="entry name" value="HipA_Ser/Thr_kinase"/>
</dbReference>
<evidence type="ECO:0000313" key="6">
    <source>
        <dbReference type="EMBL" id="TCP61448.1"/>
    </source>
</evidence>
<protein>
    <submittedName>
        <fullName evidence="6">Serine/threonine-protein kinase HipA</fullName>
    </submittedName>
</protein>
<dbReference type="GO" id="GO:0004674">
    <property type="term" value="F:protein serine/threonine kinase activity"/>
    <property type="evidence" value="ECO:0007669"/>
    <property type="project" value="TreeGrafter"/>
</dbReference>
<dbReference type="Gene3D" id="1.10.1070.20">
    <property type="match status" value="1"/>
</dbReference>
<dbReference type="Proteomes" id="UP000295050">
    <property type="component" value="Unassembled WGS sequence"/>
</dbReference>
<keyword evidence="7" id="KW-1185">Reference proteome</keyword>
<accession>A0A4R2RFZ4</accession>
<evidence type="ECO:0000256" key="1">
    <source>
        <dbReference type="ARBA" id="ARBA00010164"/>
    </source>
</evidence>
<dbReference type="InterPro" id="IPR017508">
    <property type="entry name" value="HipA_N1"/>
</dbReference>
<feature type="domain" description="HipA-like C-terminal" evidence="4">
    <location>
        <begin position="167"/>
        <end position="399"/>
    </location>
</feature>
<evidence type="ECO:0000256" key="3">
    <source>
        <dbReference type="ARBA" id="ARBA00022777"/>
    </source>
</evidence>
<organism evidence="6 7">
    <name type="scientific">Rhodovulum bhavnagarense</name>
    <dbReference type="NCBI Taxonomy" id="992286"/>
    <lineage>
        <taxon>Bacteria</taxon>
        <taxon>Pseudomonadati</taxon>
        <taxon>Pseudomonadota</taxon>
        <taxon>Alphaproteobacteria</taxon>
        <taxon>Rhodobacterales</taxon>
        <taxon>Paracoccaceae</taxon>
        <taxon>Rhodovulum</taxon>
    </lineage>
</organism>